<keyword evidence="4" id="KW-1003">Cell membrane</keyword>
<dbReference type="InterPro" id="IPR000742">
    <property type="entry name" value="EGF"/>
</dbReference>
<dbReference type="PANTHER" id="PTHR10740">
    <property type="entry name" value="TRANSFORMING GROWTH FACTOR ALPHA"/>
    <property type="match status" value="1"/>
</dbReference>
<comment type="caution">
    <text evidence="16">Lacks conserved residue(s) required for the propagation of feature annotation.</text>
</comment>
<accession>A0A6I8NYS9</accession>
<evidence type="ECO:0000256" key="1">
    <source>
        <dbReference type="ARBA" id="ARBA00004251"/>
    </source>
</evidence>
<evidence type="ECO:0000256" key="16">
    <source>
        <dbReference type="PROSITE-ProRule" id="PRU00076"/>
    </source>
</evidence>
<dbReference type="PROSITE" id="PS50026">
    <property type="entry name" value="EGF_3"/>
    <property type="match status" value="1"/>
</dbReference>
<feature type="compositionally biased region" description="Basic and acidic residues" evidence="17">
    <location>
        <begin position="96"/>
        <end position="106"/>
    </location>
</feature>
<evidence type="ECO:0000256" key="5">
    <source>
        <dbReference type="ARBA" id="ARBA00022525"/>
    </source>
</evidence>
<comment type="subunit">
    <text evidence="14">Interacts with ERBB4.</text>
</comment>
<evidence type="ECO:0000313" key="21">
    <source>
        <dbReference type="Proteomes" id="UP000002279"/>
    </source>
</evidence>
<evidence type="ECO:0000256" key="7">
    <source>
        <dbReference type="ARBA" id="ARBA00022692"/>
    </source>
</evidence>
<proteinExistence type="inferred from homology"/>
<dbReference type="Gene3D" id="2.10.25.10">
    <property type="entry name" value="Laminin"/>
    <property type="match status" value="1"/>
</dbReference>
<reference evidence="20" key="3">
    <citation type="submission" date="2025-09" db="UniProtKB">
        <authorList>
            <consortium name="Ensembl"/>
        </authorList>
    </citation>
    <scope>IDENTIFICATION</scope>
    <source>
        <strain evidence="20">Glennie</strain>
    </source>
</reference>
<sequence>MPAGRAAGDADDAVRSAAAGRAAGTPLPPLPPSHPPPRSYPPGPPRPPRSRPRARGPRAGREGERACAPTVAVATGPPLPLSRKPLPRSPPRQRPRGCDGVEDQRTRPSRTGPGEEEVLFFNGSLPPEIKHQNKMPTDHEEPCGFSHRSFCLNGGICYVIPTVPSPFCRCIENYTGARCEEVFLPSTNIQTKSELFATFLALAILLGVLTIGAVYFLCRKGHLQRANSTQYGVGLVETGSSSAYNNSDEDLVFQEDKTFSPVRSHSSLQDLNVQDRVSFRISI</sequence>
<feature type="disulfide bond" evidence="16">
    <location>
        <begin position="151"/>
        <end position="168"/>
    </location>
</feature>
<dbReference type="CDD" id="cd00054">
    <property type="entry name" value="EGF_CA"/>
    <property type="match status" value="1"/>
</dbReference>
<dbReference type="AlphaFoldDB" id="A0A6I8NYS9"/>
<keyword evidence="12" id="KW-0325">Glycoprotein</keyword>
<keyword evidence="8 18" id="KW-1133">Transmembrane helix</keyword>
<evidence type="ECO:0000256" key="4">
    <source>
        <dbReference type="ARBA" id="ARBA00022475"/>
    </source>
</evidence>
<evidence type="ECO:0000256" key="13">
    <source>
        <dbReference type="ARBA" id="ARBA00054375"/>
    </source>
</evidence>
<feature type="region of interest" description="Disordered" evidence="17">
    <location>
        <begin position="1"/>
        <end position="118"/>
    </location>
</feature>
<evidence type="ECO:0000259" key="19">
    <source>
        <dbReference type="PROSITE" id="PS50026"/>
    </source>
</evidence>
<keyword evidence="6 16" id="KW-0245">EGF-like domain</keyword>
<dbReference type="Ensembl" id="ENSOANT00000055848.1">
    <property type="protein sequence ID" value="ENSOANP00000046022.1"/>
    <property type="gene ID" value="ENSOANG00000032922.2"/>
</dbReference>
<evidence type="ECO:0000256" key="14">
    <source>
        <dbReference type="ARBA" id="ARBA00063299"/>
    </source>
</evidence>
<evidence type="ECO:0000256" key="9">
    <source>
        <dbReference type="ARBA" id="ARBA00023030"/>
    </source>
</evidence>
<feature type="disulfide bond" evidence="16">
    <location>
        <begin position="170"/>
        <end position="179"/>
    </location>
</feature>
<evidence type="ECO:0000256" key="10">
    <source>
        <dbReference type="ARBA" id="ARBA00023136"/>
    </source>
</evidence>
<dbReference type="GO" id="GO:0008083">
    <property type="term" value="F:growth factor activity"/>
    <property type="evidence" value="ECO:0007669"/>
    <property type="project" value="UniProtKB-KW"/>
</dbReference>
<evidence type="ECO:0000256" key="2">
    <source>
        <dbReference type="ARBA" id="ARBA00004613"/>
    </source>
</evidence>
<dbReference type="PROSITE" id="PS00022">
    <property type="entry name" value="EGF_1"/>
    <property type="match status" value="1"/>
</dbReference>
<gene>
    <name evidence="20" type="primary">NRG4</name>
</gene>
<keyword evidence="10 18" id="KW-0472">Membrane</keyword>
<evidence type="ECO:0000256" key="3">
    <source>
        <dbReference type="ARBA" id="ARBA00008216"/>
    </source>
</evidence>
<dbReference type="SMART" id="SM00181">
    <property type="entry name" value="EGF"/>
    <property type="match status" value="1"/>
</dbReference>
<feature type="compositionally biased region" description="Pro residues" evidence="17">
    <location>
        <begin position="26"/>
        <end position="47"/>
    </location>
</feature>
<keyword evidence="21" id="KW-1185">Reference proteome</keyword>
<dbReference type="Proteomes" id="UP000002279">
    <property type="component" value="Chromosome 5"/>
</dbReference>
<feature type="domain" description="EGF-like" evidence="19">
    <location>
        <begin position="139"/>
        <end position="180"/>
    </location>
</feature>
<dbReference type="GeneTree" id="ENSGT00390000014815"/>
<feature type="compositionally biased region" description="Basic residues" evidence="17">
    <location>
        <begin position="48"/>
        <end position="58"/>
    </location>
</feature>
<organism evidence="20 21">
    <name type="scientific">Ornithorhynchus anatinus</name>
    <name type="common">Duckbill platypus</name>
    <dbReference type="NCBI Taxonomy" id="9258"/>
    <lineage>
        <taxon>Eukaryota</taxon>
        <taxon>Metazoa</taxon>
        <taxon>Chordata</taxon>
        <taxon>Craniata</taxon>
        <taxon>Vertebrata</taxon>
        <taxon>Euteleostomi</taxon>
        <taxon>Mammalia</taxon>
        <taxon>Monotremata</taxon>
        <taxon>Ornithorhynchidae</taxon>
        <taxon>Ornithorhynchus</taxon>
    </lineage>
</organism>
<dbReference type="SUPFAM" id="SSF57196">
    <property type="entry name" value="EGF/Laminin"/>
    <property type="match status" value="1"/>
</dbReference>
<feature type="transmembrane region" description="Helical" evidence="18">
    <location>
        <begin position="195"/>
        <end position="218"/>
    </location>
</feature>
<evidence type="ECO:0000256" key="17">
    <source>
        <dbReference type="SAM" id="MobiDB-lite"/>
    </source>
</evidence>
<feature type="compositionally biased region" description="Low complexity" evidence="17">
    <location>
        <begin position="15"/>
        <end position="25"/>
    </location>
</feature>
<comment type="subcellular location">
    <subcellularLocation>
        <location evidence="1">Cell membrane</location>
        <topology evidence="1">Single-pass type I membrane protein</topology>
    </subcellularLocation>
    <subcellularLocation>
        <location evidence="2">Secreted</location>
    </subcellularLocation>
</comment>
<dbReference type="GO" id="GO:0005576">
    <property type="term" value="C:extracellular region"/>
    <property type="evidence" value="ECO:0007669"/>
    <property type="project" value="UniProtKB-SubCell"/>
</dbReference>
<dbReference type="InParanoid" id="A0A6I8NYS9"/>
<evidence type="ECO:0000256" key="15">
    <source>
        <dbReference type="ARBA" id="ARBA00073762"/>
    </source>
</evidence>
<dbReference type="PANTHER" id="PTHR10740:SF10">
    <property type="entry name" value="EPIGEN"/>
    <property type="match status" value="1"/>
</dbReference>
<comment type="similarity">
    <text evidence="3">Belongs to the neuregulin family.</text>
</comment>
<name>A0A6I8NYS9_ORNAN</name>
<evidence type="ECO:0000256" key="6">
    <source>
        <dbReference type="ARBA" id="ARBA00022536"/>
    </source>
</evidence>
<keyword evidence="9" id="KW-0339">Growth factor</keyword>
<evidence type="ECO:0000256" key="11">
    <source>
        <dbReference type="ARBA" id="ARBA00023157"/>
    </source>
</evidence>
<comment type="function">
    <text evidence="13">Low affinity ligand for the ERBB4 tyrosine kinase receptor. Concomitantly recruits ERBB1 and ERBB2 coreceptors, resulting in ligand-stimulated tyrosine phosphorylation and activation of the ERBB receptors. Does not bind to the ERBB1, ERBB2 and ERBB3 receptors.</text>
</comment>
<evidence type="ECO:0000256" key="8">
    <source>
        <dbReference type="ARBA" id="ARBA00022989"/>
    </source>
</evidence>
<dbReference type="FunFam" id="2.10.25.10:FF:000356">
    <property type="entry name" value="pro-neuregulin-4, membrane-bound isoform"/>
    <property type="match status" value="1"/>
</dbReference>
<reference evidence="20 21" key="1">
    <citation type="journal article" date="2008" name="Nature">
        <title>Genome analysis of the platypus reveals unique signatures of evolution.</title>
        <authorList>
            <person name="Warren W.C."/>
            <person name="Hillier L.W."/>
            <person name="Marshall Graves J.A."/>
            <person name="Birney E."/>
            <person name="Ponting C.P."/>
            <person name="Grutzner F."/>
            <person name="Belov K."/>
            <person name="Miller W."/>
            <person name="Clarke L."/>
            <person name="Chinwalla A.T."/>
            <person name="Yang S.P."/>
            <person name="Heger A."/>
            <person name="Locke D.P."/>
            <person name="Miethke P."/>
            <person name="Waters P.D."/>
            <person name="Veyrunes F."/>
            <person name="Fulton L."/>
            <person name="Fulton B."/>
            <person name="Graves T."/>
            <person name="Wallis J."/>
            <person name="Puente X.S."/>
            <person name="Lopez-Otin C."/>
            <person name="Ordonez G.R."/>
            <person name="Eichler E.E."/>
            <person name="Chen L."/>
            <person name="Cheng Z."/>
            <person name="Deakin J.E."/>
            <person name="Alsop A."/>
            <person name="Thompson K."/>
            <person name="Kirby P."/>
            <person name="Papenfuss A.T."/>
            <person name="Wakefield M.J."/>
            <person name="Olender T."/>
            <person name="Lancet D."/>
            <person name="Huttley G.A."/>
            <person name="Smit A.F."/>
            <person name="Pask A."/>
            <person name="Temple-Smith P."/>
            <person name="Batzer M.A."/>
            <person name="Walker J.A."/>
            <person name="Konkel M.K."/>
            <person name="Harris R.S."/>
            <person name="Whittington C.M."/>
            <person name="Wong E.S."/>
            <person name="Gemmell N.J."/>
            <person name="Buschiazzo E."/>
            <person name="Vargas Jentzsch I.M."/>
            <person name="Merkel A."/>
            <person name="Schmitz J."/>
            <person name="Zemann A."/>
            <person name="Churakov G."/>
            <person name="Kriegs J.O."/>
            <person name="Brosius J."/>
            <person name="Murchison E.P."/>
            <person name="Sachidanandam R."/>
            <person name="Smith C."/>
            <person name="Hannon G.J."/>
            <person name="Tsend-Ayush E."/>
            <person name="McMillan D."/>
            <person name="Attenborough R."/>
            <person name="Rens W."/>
            <person name="Ferguson-Smith M."/>
            <person name="Lefevre C.M."/>
            <person name="Sharp J.A."/>
            <person name="Nicholas K.R."/>
            <person name="Ray D.A."/>
            <person name="Kube M."/>
            <person name="Reinhardt R."/>
            <person name="Pringle T.H."/>
            <person name="Taylor J."/>
            <person name="Jones R.C."/>
            <person name="Nixon B."/>
            <person name="Dacheux J.L."/>
            <person name="Niwa H."/>
            <person name="Sekita Y."/>
            <person name="Huang X."/>
            <person name="Stark A."/>
            <person name="Kheradpour P."/>
            <person name="Kellis M."/>
            <person name="Flicek P."/>
            <person name="Chen Y."/>
            <person name="Webber C."/>
            <person name="Hardison R."/>
            <person name="Nelson J."/>
            <person name="Hallsworth-Pepin K."/>
            <person name="Delehaunty K."/>
            <person name="Markovic C."/>
            <person name="Minx P."/>
            <person name="Feng Y."/>
            <person name="Kremitzki C."/>
            <person name="Mitreva M."/>
            <person name="Glasscock J."/>
            <person name="Wylie T."/>
            <person name="Wohldmann P."/>
            <person name="Thiru P."/>
            <person name="Nhan M.N."/>
            <person name="Pohl C.S."/>
            <person name="Smith S.M."/>
            <person name="Hou S."/>
            <person name="Nefedov M."/>
            <person name="de Jong P.J."/>
            <person name="Renfree M.B."/>
            <person name="Mardis E.R."/>
            <person name="Wilson R.K."/>
        </authorList>
    </citation>
    <scope>NUCLEOTIDE SEQUENCE [LARGE SCALE GENOMIC DNA]</scope>
    <source>
        <strain evidence="20 21">Glennie</strain>
    </source>
</reference>
<keyword evidence="11 16" id="KW-1015">Disulfide bond</keyword>
<evidence type="ECO:0000256" key="12">
    <source>
        <dbReference type="ARBA" id="ARBA00023180"/>
    </source>
</evidence>
<keyword evidence="7 18" id="KW-0812">Transmembrane</keyword>
<reference evidence="20" key="2">
    <citation type="submission" date="2025-08" db="UniProtKB">
        <authorList>
            <consortium name="Ensembl"/>
        </authorList>
    </citation>
    <scope>IDENTIFICATION</scope>
    <source>
        <strain evidence="20">Glennie</strain>
    </source>
</reference>
<protein>
    <recommendedName>
        <fullName evidence="15">Pro-neuregulin-4, membrane-bound isoform</fullName>
    </recommendedName>
</protein>
<dbReference type="GO" id="GO:0005886">
    <property type="term" value="C:plasma membrane"/>
    <property type="evidence" value="ECO:0007669"/>
    <property type="project" value="UniProtKB-SubCell"/>
</dbReference>
<keyword evidence="5" id="KW-0964">Secreted</keyword>
<evidence type="ECO:0000256" key="18">
    <source>
        <dbReference type="SAM" id="Phobius"/>
    </source>
</evidence>
<dbReference type="Bgee" id="ENSOANG00000032922">
    <property type="expression patterns" value="Expressed in testis and 7 other cell types or tissues"/>
</dbReference>
<evidence type="ECO:0000313" key="20">
    <source>
        <dbReference type="Ensembl" id="ENSOANP00000046022.1"/>
    </source>
</evidence>